<sequence length="107" mass="12045">MGKEGALKRHSAFYHRSQSAYRDGFDASVNDSLDPQTPLFFLKSTFALSAQDLEHKTLHKQLLPEGRKSCFPGDANAGKEEEEGEDGEEEEEQQQKEEFPQRGGQQS</sequence>
<evidence type="ECO:0000313" key="2">
    <source>
        <dbReference type="EMBL" id="OAE18653.1"/>
    </source>
</evidence>
<gene>
    <name evidence="2" type="ORF">AXG93_3810s1240</name>
</gene>
<dbReference type="EMBL" id="LVLJ01004027">
    <property type="protein sequence ID" value="OAE18653.1"/>
    <property type="molecule type" value="Genomic_DNA"/>
</dbReference>
<feature type="region of interest" description="Disordered" evidence="1">
    <location>
        <begin position="62"/>
        <end position="107"/>
    </location>
</feature>
<evidence type="ECO:0000313" key="3">
    <source>
        <dbReference type="Proteomes" id="UP000077202"/>
    </source>
</evidence>
<accession>A0A176VDP0</accession>
<dbReference type="AlphaFoldDB" id="A0A176VDP0"/>
<evidence type="ECO:0000256" key="1">
    <source>
        <dbReference type="SAM" id="MobiDB-lite"/>
    </source>
</evidence>
<protein>
    <submittedName>
        <fullName evidence="2">Uncharacterized protein</fullName>
    </submittedName>
</protein>
<reference evidence="2" key="1">
    <citation type="submission" date="2016-03" db="EMBL/GenBank/DDBJ databases">
        <title>Mechanisms controlling the formation of the plant cell surface in tip-growing cells are functionally conserved among land plants.</title>
        <authorList>
            <person name="Honkanen S."/>
            <person name="Jones V.A."/>
            <person name="Morieri G."/>
            <person name="Champion C."/>
            <person name="Hetherington A.J."/>
            <person name="Kelly S."/>
            <person name="Saint-Marcoux D."/>
            <person name="Proust H."/>
            <person name="Prescott H."/>
            <person name="Dolan L."/>
        </authorList>
    </citation>
    <scope>NUCLEOTIDE SEQUENCE [LARGE SCALE GENOMIC DNA]</scope>
    <source>
        <tissue evidence="2">Whole gametophyte</tissue>
    </source>
</reference>
<comment type="caution">
    <text evidence="2">The sequence shown here is derived from an EMBL/GenBank/DDBJ whole genome shotgun (WGS) entry which is preliminary data.</text>
</comment>
<dbReference type="Proteomes" id="UP000077202">
    <property type="component" value="Unassembled WGS sequence"/>
</dbReference>
<organism evidence="2 3">
    <name type="scientific">Marchantia polymorpha subsp. ruderalis</name>
    <dbReference type="NCBI Taxonomy" id="1480154"/>
    <lineage>
        <taxon>Eukaryota</taxon>
        <taxon>Viridiplantae</taxon>
        <taxon>Streptophyta</taxon>
        <taxon>Embryophyta</taxon>
        <taxon>Marchantiophyta</taxon>
        <taxon>Marchantiopsida</taxon>
        <taxon>Marchantiidae</taxon>
        <taxon>Marchantiales</taxon>
        <taxon>Marchantiaceae</taxon>
        <taxon>Marchantia</taxon>
    </lineage>
</organism>
<name>A0A176VDP0_MARPO</name>
<keyword evidence="3" id="KW-1185">Reference proteome</keyword>
<feature type="compositionally biased region" description="Acidic residues" evidence="1">
    <location>
        <begin position="80"/>
        <end position="92"/>
    </location>
</feature>
<proteinExistence type="predicted"/>